<feature type="compositionally biased region" description="Acidic residues" evidence="1">
    <location>
        <begin position="97"/>
        <end position="116"/>
    </location>
</feature>
<dbReference type="EMBL" id="CAJNOJ010000009">
    <property type="protein sequence ID" value="CAF0775844.1"/>
    <property type="molecule type" value="Genomic_DNA"/>
</dbReference>
<sequence length="405" mass="46450">MVHLDSNHLVDISTRFNLDINKIKGNSLIVEYISICIHGFQYHHDPINLNNLSRYNSIKIFICTNEKNPTSDSDDDDDGLDRTDPPSVLIENFLTDNENEQFDSSEEEDDDDDGSDIENHYSSKNPLPTEDRLGSLLRQSNRLVELKLNTSHNRLINNPHQSLRHALSDSDMSKRSQAQPSILYSSLSSNNFYLSTNRSHRLYLPSSCIYDLQNQITNWLQASTYLIDSISTSIYHRRCWSQLLLTYFIECGYINLEFNRCTHSASTTSLDQDSCSVHKHGCVPEEDAFKLCSILQKGSRFNINSIVFDHIRRIIVIKSMQEVFSDNTNLQQVYVKQLKSLKQSLTHQQSSVTNINNNSIINIASIYSKLLLFLSSLYSIKAETMQALFCQHLLHNPSYSYLITS</sequence>
<proteinExistence type="predicted"/>
<reference evidence="2" key="1">
    <citation type="submission" date="2021-02" db="EMBL/GenBank/DDBJ databases">
        <authorList>
            <person name="Nowell W R."/>
        </authorList>
    </citation>
    <scope>NUCLEOTIDE SEQUENCE</scope>
</reference>
<evidence type="ECO:0000313" key="2">
    <source>
        <dbReference type="EMBL" id="CAF0775844.1"/>
    </source>
</evidence>
<name>A0A813R324_ADIRI</name>
<dbReference type="Proteomes" id="UP000663852">
    <property type="component" value="Unassembled WGS sequence"/>
</dbReference>
<evidence type="ECO:0000313" key="3">
    <source>
        <dbReference type="Proteomes" id="UP000663852"/>
    </source>
</evidence>
<dbReference type="OrthoDB" id="10051258at2759"/>
<organism evidence="2 3">
    <name type="scientific">Adineta ricciae</name>
    <name type="common">Rotifer</name>
    <dbReference type="NCBI Taxonomy" id="249248"/>
    <lineage>
        <taxon>Eukaryota</taxon>
        <taxon>Metazoa</taxon>
        <taxon>Spiralia</taxon>
        <taxon>Gnathifera</taxon>
        <taxon>Rotifera</taxon>
        <taxon>Eurotatoria</taxon>
        <taxon>Bdelloidea</taxon>
        <taxon>Adinetida</taxon>
        <taxon>Adinetidae</taxon>
        <taxon>Adineta</taxon>
    </lineage>
</organism>
<accession>A0A813R324</accession>
<evidence type="ECO:0000256" key="1">
    <source>
        <dbReference type="SAM" id="MobiDB-lite"/>
    </source>
</evidence>
<protein>
    <submittedName>
        <fullName evidence="2">Uncharacterized protein</fullName>
    </submittedName>
</protein>
<dbReference type="AlphaFoldDB" id="A0A813R324"/>
<gene>
    <name evidence="2" type="ORF">EDS130_LOCUS3568</name>
</gene>
<comment type="caution">
    <text evidence="2">The sequence shown here is derived from an EMBL/GenBank/DDBJ whole genome shotgun (WGS) entry which is preliminary data.</text>
</comment>
<feature type="region of interest" description="Disordered" evidence="1">
    <location>
        <begin position="66"/>
        <end position="132"/>
    </location>
</feature>